<accession>A0A437GZE1</accession>
<dbReference type="Proteomes" id="UP000283003">
    <property type="component" value="Unassembled WGS sequence"/>
</dbReference>
<feature type="transmembrane region" description="Helical" evidence="2">
    <location>
        <begin position="21"/>
        <end position="41"/>
    </location>
</feature>
<name>A0A437GZE1_9SPHN</name>
<dbReference type="OrthoDB" id="7161229at2"/>
<proteinExistence type="predicted"/>
<reference evidence="3 4" key="1">
    <citation type="submission" date="2018-12" db="EMBL/GenBank/DDBJ databases">
        <title>Croceicoccus ponticola sp. nov., a lipolytic bacterium isolated from seawater.</title>
        <authorList>
            <person name="Yoon J.-H."/>
        </authorList>
    </citation>
    <scope>NUCLEOTIDE SEQUENCE [LARGE SCALE GENOMIC DNA]</scope>
    <source>
        <strain evidence="3 4">GM-16</strain>
    </source>
</reference>
<keyword evidence="4" id="KW-1185">Reference proteome</keyword>
<keyword evidence="2" id="KW-0472">Membrane</keyword>
<dbReference type="AlphaFoldDB" id="A0A437GZE1"/>
<evidence type="ECO:0008006" key="5">
    <source>
        <dbReference type="Google" id="ProtNLM"/>
    </source>
</evidence>
<protein>
    <recommendedName>
        <fullName evidence="5">Energy transducer TonB</fullName>
    </recommendedName>
</protein>
<dbReference type="RefSeq" id="WP_127610915.1">
    <property type="nucleotide sequence ID" value="NZ_RXOL01000001.1"/>
</dbReference>
<evidence type="ECO:0000313" key="3">
    <source>
        <dbReference type="EMBL" id="RVQ68728.1"/>
    </source>
</evidence>
<evidence type="ECO:0000256" key="1">
    <source>
        <dbReference type="SAM" id="MobiDB-lite"/>
    </source>
</evidence>
<evidence type="ECO:0000313" key="4">
    <source>
        <dbReference type="Proteomes" id="UP000283003"/>
    </source>
</evidence>
<dbReference type="Gene3D" id="3.30.1150.10">
    <property type="match status" value="1"/>
</dbReference>
<dbReference type="EMBL" id="RXOL01000001">
    <property type="protein sequence ID" value="RVQ68728.1"/>
    <property type="molecule type" value="Genomic_DNA"/>
</dbReference>
<sequence length="276" mass="29269">MRAAAITSDDSATARFGREDRLGLGIAIGLHVLLLLALAIWEKDAPTMSEPDRIAVTVSDEIALESTSPNPSADPAPSVGAEIGEPEPPSQAQLQVQPTPRDVVEPRPALVPAPAQKAIPSPPRPAPKAATKPAPKAQPTKQAPSRGSRIGNDFLAGSGGSGSDAEQPAQKAGPLTAASLSSAISRQLRPHWTAPQGVDADKLVTVLAWEMNRDGSLKGRPRVVSQSGVTEANSAQKDRHAELAIRAVQLAAPFELPDDYYDTWKSVREFRFDRRL</sequence>
<comment type="caution">
    <text evidence="3">The sequence shown here is derived from an EMBL/GenBank/DDBJ whole genome shotgun (WGS) entry which is preliminary data.</text>
</comment>
<keyword evidence="2" id="KW-1133">Transmembrane helix</keyword>
<keyword evidence="2" id="KW-0812">Transmembrane</keyword>
<gene>
    <name evidence="3" type="ORF">EKN06_00385</name>
</gene>
<organism evidence="3 4">
    <name type="scientific">Croceicoccus ponticola</name>
    <dbReference type="NCBI Taxonomy" id="2217664"/>
    <lineage>
        <taxon>Bacteria</taxon>
        <taxon>Pseudomonadati</taxon>
        <taxon>Pseudomonadota</taxon>
        <taxon>Alphaproteobacteria</taxon>
        <taxon>Sphingomonadales</taxon>
        <taxon>Erythrobacteraceae</taxon>
        <taxon>Croceicoccus</taxon>
    </lineage>
</organism>
<evidence type="ECO:0000256" key="2">
    <source>
        <dbReference type="SAM" id="Phobius"/>
    </source>
</evidence>
<feature type="region of interest" description="Disordered" evidence="1">
    <location>
        <begin position="62"/>
        <end position="178"/>
    </location>
</feature>
<feature type="compositionally biased region" description="Low complexity" evidence="1">
    <location>
        <begin position="127"/>
        <end position="145"/>
    </location>
</feature>